<gene>
    <name evidence="4" type="ORF">L4923_19305</name>
</gene>
<organism evidence="4 5">
    <name type="scientific">Mesorhizobium retamae</name>
    <dbReference type="NCBI Taxonomy" id="2912854"/>
    <lineage>
        <taxon>Bacteria</taxon>
        <taxon>Pseudomonadati</taxon>
        <taxon>Pseudomonadota</taxon>
        <taxon>Alphaproteobacteria</taxon>
        <taxon>Hyphomicrobiales</taxon>
        <taxon>Phyllobacteriaceae</taxon>
        <taxon>Mesorhizobium</taxon>
    </lineage>
</organism>
<dbReference type="Proteomes" id="UP001201701">
    <property type="component" value="Unassembled WGS sequence"/>
</dbReference>
<dbReference type="EMBL" id="JAKREW010000021">
    <property type="protein sequence ID" value="MCG7507181.1"/>
    <property type="molecule type" value="Genomic_DNA"/>
</dbReference>
<dbReference type="Gene3D" id="2.40.128.30">
    <property type="entry name" value="Avidin-like"/>
    <property type="match status" value="1"/>
</dbReference>
<evidence type="ECO:0000313" key="4">
    <source>
        <dbReference type="EMBL" id="MCG7507181.1"/>
    </source>
</evidence>
<dbReference type="PROSITE" id="PS51326">
    <property type="entry name" value="AVIDIN_2"/>
    <property type="match status" value="1"/>
</dbReference>
<evidence type="ECO:0000256" key="1">
    <source>
        <dbReference type="ARBA" id="ARBA00004613"/>
    </source>
</evidence>
<dbReference type="InterPro" id="IPR036896">
    <property type="entry name" value="Avidin-like_sf"/>
</dbReference>
<evidence type="ECO:0000256" key="3">
    <source>
        <dbReference type="ARBA" id="ARBA00022729"/>
    </source>
</evidence>
<dbReference type="SUPFAM" id="SSF50876">
    <property type="entry name" value="Avidin/streptavidin"/>
    <property type="match status" value="1"/>
</dbReference>
<keyword evidence="5" id="KW-1185">Reference proteome</keyword>
<keyword evidence="2" id="KW-0964">Secreted</keyword>
<evidence type="ECO:0000256" key="2">
    <source>
        <dbReference type="ARBA" id="ARBA00022525"/>
    </source>
</evidence>
<protein>
    <submittedName>
        <fullName evidence="4">Avidin/streptavidin family protein</fullName>
    </submittedName>
</protein>
<accession>A0ABS9QIG2</accession>
<dbReference type="InterPro" id="IPR005468">
    <property type="entry name" value="Avidin/str"/>
</dbReference>
<keyword evidence="3" id="KW-0732">Signal</keyword>
<comment type="caution">
    <text evidence="4">The sequence shown here is derived from an EMBL/GenBank/DDBJ whole genome shotgun (WGS) entry which is preliminary data.</text>
</comment>
<sequence>MSWIGIWKNQFGSVVEIASEANGKIEGSFRTALKDSAFYGQTVPLVGVHKGNCINLASAGTGLAGDVVVSYTGLLRDGRLETLWFVATDRALGAAREGAPAESSQTNWWRAMTINADTFERVG</sequence>
<dbReference type="Pfam" id="PF01382">
    <property type="entry name" value="Avidin"/>
    <property type="match status" value="1"/>
</dbReference>
<reference evidence="4 5" key="1">
    <citation type="submission" date="2022-02" db="EMBL/GenBank/DDBJ databases">
        <title>Draft genome sequence of Mezorhizobium retamae strain IRAMC:0171 isolated from Retama raetam nodules.</title>
        <authorList>
            <person name="Bengaied R."/>
            <person name="Sbissi I."/>
            <person name="Huber K."/>
            <person name="Ghodbane F."/>
            <person name="Nouioui I."/>
            <person name="Tarhouni M."/>
            <person name="Gtari M."/>
        </authorList>
    </citation>
    <scope>NUCLEOTIDE SEQUENCE [LARGE SCALE GENOMIC DNA]</scope>
    <source>
        <strain evidence="4 5">IRAMC:0171</strain>
    </source>
</reference>
<dbReference type="RefSeq" id="WP_239368079.1">
    <property type="nucleotide sequence ID" value="NZ_JAKREW010000021.1"/>
</dbReference>
<evidence type="ECO:0000313" key="5">
    <source>
        <dbReference type="Proteomes" id="UP001201701"/>
    </source>
</evidence>
<comment type="subcellular location">
    <subcellularLocation>
        <location evidence="1">Secreted</location>
    </subcellularLocation>
</comment>
<name>A0ABS9QIG2_9HYPH</name>
<proteinExistence type="predicted"/>